<dbReference type="Pfam" id="PF08514">
    <property type="entry name" value="STAG"/>
    <property type="match status" value="1"/>
</dbReference>
<reference evidence="4" key="2">
    <citation type="submission" date="2025-08" db="UniProtKB">
        <authorList>
            <consortium name="Ensembl"/>
        </authorList>
    </citation>
    <scope>IDENTIFICATION</scope>
</reference>
<sequence length="446" mass="48811">PPGIYSTICCGPRTAGHCRGPVPFRNLRPAPRAAKRRTPPRRCRQPGAPPSGEGERGALPVPSGPRGERRGWARVAPAQCLGAPRVGQASWAGRAAFPAQLRPGSQEGGRAAKQQQPRRRRRRRRTPRSRHGFSGQGPPAAPLGPRRPRAVSPRGPGEGGRAGGRRGAGLSSLLVRRATGSDPSEDSGDSALEEAPRGKAGKRQSIVDDWLESYKKNRESGFLELFNFIVHSCGCKGVVTLEMLRGLQNSEIIQQLTESFDEGSAEYPLLLNSPVWRRFRQGFCELLGVLVHRTQHAVLYDEYLMGSLVALLTGMSDSQVRAFRHTSTLAAMKLMTGLVRVALSVSLQKDNSQRQYEAEQAKGWSCRALGKLEGLQEQRREVKVAGLQHKVAWGGAGEQANMTSWKLLKPRGMRLVSGDRGEGHLWRWGKLLEGYSTSSACRDQCE</sequence>
<dbReference type="InterPro" id="IPR013721">
    <property type="entry name" value="STAG"/>
</dbReference>
<feature type="compositionally biased region" description="Basic residues" evidence="2">
    <location>
        <begin position="116"/>
        <end position="131"/>
    </location>
</feature>
<proteinExistence type="inferred from homology"/>
<protein>
    <recommendedName>
        <fullName evidence="3">STAG domain-containing protein</fullName>
    </recommendedName>
</protein>
<evidence type="ECO:0000259" key="3">
    <source>
        <dbReference type="Pfam" id="PF08514"/>
    </source>
</evidence>
<dbReference type="GeneTree" id="ENSGT00950000182972"/>
<dbReference type="GO" id="GO:0030893">
    <property type="term" value="C:meiotic cohesin complex"/>
    <property type="evidence" value="ECO:0007669"/>
    <property type="project" value="TreeGrafter"/>
</dbReference>
<feature type="region of interest" description="Disordered" evidence="2">
    <location>
        <begin position="99"/>
        <end position="200"/>
    </location>
</feature>
<feature type="domain" description="STAG" evidence="3">
    <location>
        <begin position="266"/>
        <end position="363"/>
    </location>
</feature>
<dbReference type="Ensembl" id="ENSPMRT00000015661.1">
    <property type="protein sequence ID" value="ENSPMRP00000014661.1"/>
    <property type="gene ID" value="ENSPMRG00000009796.1"/>
</dbReference>
<dbReference type="PANTHER" id="PTHR11199:SF8">
    <property type="entry name" value="COHESIN SUBUNIT SA-3"/>
    <property type="match status" value="1"/>
</dbReference>
<dbReference type="GO" id="GO:0000785">
    <property type="term" value="C:chromatin"/>
    <property type="evidence" value="ECO:0007669"/>
    <property type="project" value="TreeGrafter"/>
</dbReference>
<accession>A0A670ISD3</accession>
<evidence type="ECO:0000256" key="2">
    <source>
        <dbReference type="SAM" id="MobiDB-lite"/>
    </source>
</evidence>
<reference evidence="4" key="3">
    <citation type="submission" date="2025-09" db="UniProtKB">
        <authorList>
            <consortium name="Ensembl"/>
        </authorList>
    </citation>
    <scope>IDENTIFICATION</scope>
</reference>
<feature type="compositionally biased region" description="Acidic residues" evidence="2">
    <location>
        <begin position="183"/>
        <end position="192"/>
    </location>
</feature>
<dbReference type="InterPro" id="IPR039662">
    <property type="entry name" value="Cohesin_Scc3/SA"/>
</dbReference>
<comment type="similarity">
    <text evidence="1">Belongs to the SCC3 family.</text>
</comment>
<reference evidence="4 5" key="1">
    <citation type="journal article" date="2019" name="Proc. Natl. Acad. Sci. U.S.A.">
        <title>Regulatory changes in pterin and carotenoid genes underlie balanced color polymorphisms in the wall lizard.</title>
        <authorList>
            <person name="Andrade P."/>
            <person name="Pinho C."/>
            <person name="Perez I de Lanuza G."/>
            <person name="Afonso S."/>
            <person name="Brejcha J."/>
            <person name="Rubin C.J."/>
            <person name="Wallerman O."/>
            <person name="Pereira P."/>
            <person name="Sabatino S.J."/>
            <person name="Bellati A."/>
            <person name="Pellitteri-Rosa D."/>
            <person name="Bosakova Z."/>
            <person name="Bunikis I."/>
            <person name="Carretero M.A."/>
            <person name="Feiner N."/>
            <person name="Marsik P."/>
            <person name="Pauperio F."/>
            <person name="Salvi D."/>
            <person name="Soler L."/>
            <person name="While G.M."/>
            <person name="Uller T."/>
            <person name="Font E."/>
            <person name="Andersson L."/>
            <person name="Carneiro M."/>
        </authorList>
    </citation>
    <scope>NUCLEOTIDE SEQUENCE</scope>
</reference>
<keyword evidence="5" id="KW-1185">Reference proteome</keyword>
<feature type="region of interest" description="Disordered" evidence="2">
    <location>
        <begin position="21"/>
        <end position="73"/>
    </location>
</feature>
<dbReference type="AlphaFoldDB" id="A0A670ISD3"/>
<dbReference type="GO" id="GO:0003682">
    <property type="term" value="F:chromatin binding"/>
    <property type="evidence" value="ECO:0007669"/>
    <property type="project" value="TreeGrafter"/>
</dbReference>
<evidence type="ECO:0000313" key="4">
    <source>
        <dbReference type="Ensembl" id="ENSPMRP00000014661.1"/>
    </source>
</evidence>
<organism evidence="4 5">
    <name type="scientific">Podarcis muralis</name>
    <name type="common">Wall lizard</name>
    <name type="synonym">Lacerta muralis</name>
    <dbReference type="NCBI Taxonomy" id="64176"/>
    <lineage>
        <taxon>Eukaryota</taxon>
        <taxon>Metazoa</taxon>
        <taxon>Chordata</taxon>
        <taxon>Craniata</taxon>
        <taxon>Vertebrata</taxon>
        <taxon>Euteleostomi</taxon>
        <taxon>Lepidosauria</taxon>
        <taxon>Squamata</taxon>
        <taxon>Bifurcata</taxon>
        <taxon>Unidentata</taxon>
        <taxon>Episquamata</taxon>
        <taxon>Laterata</taxon>
        <taxon>Lacertibaenia</taxon>
        <taxon>Lacertidae</taxon>
        <taxon>Podarcis</taxon>
    </lineage>
</organism>
<dbReference type="GO" id="GO:0034089">
    <property type="term" value="P:establishment of meiotic sister chromatid cohesion"/>
    <property type="evidence" value="ECO:0007669"/>
    <property type="project" value="TreeGrafter"/>
</dbReference>
<dbReference type="PANTHER" id="PTHR11199">
    <property type="entry name" value="STROMAL ANTIGEN"/>
    <property type="match status" value="1"/>
</dbReference>
<feature type="compositionally biased region" description="Gly residues" evidence="2">
    <location>
        <begin position="156"/>
        <end position="167"/>
    </location>
</feature>
<evidence type="ECO:0000256" key="1">
    <source>
        <dbReference type="ARBA" id="ARBA00005486"/>
    </source>
</evidence>
<feature type="compositionally biased region" description="Basic residues" evidence="2">
    <location>
        <begin position="33"/>
        <end position="44"/>
    </location>
</feature>
<name>A0A670ISD3_PODMU</name>
<dbReference type="GO" id="GO:0005634">
    <property type="term" value="C:nucleus"/>
    <property type="evidence" value="ECO:0007669"/>
    <property type="project" value="TreeGrafter"/>
</dbReference>
<evidence type="ECO:0000313" key="5">
    <source>
        <dbReference type="Proteomes" id="UP000472272"/>
    </source>
</evidence>
<dbReference type="Proteomes" id="UP000472272">
    <property type="component" value="Chromosome 6"/>
</dbReference>